<dbReference type="Pfam" id="PF18555">
    <property type="entry name" value="MobL"/>
    <property type="match status" value="1"/>
</dbReference>
<comment type="caution">
    <text evidence="1">The sequence shown here is derived from an EMBL/GenBank/DDBJ whole genome shotgun (WGS) entry which is preliminary data.</text>
</comment>
<dbReference type="AlphaFoldDB" id="R2X9M7"/>
<dbReference type="RefSeq" id="WP_010782477.1">
    <property type="nucleotide sequence ID" value="NZ_ASWH01000005.1"/>
</dbReference>
<keyword evidence="4" id="KW-1185">Reference proteome</keyword>
<dbReference type="eggNOG" id="COG0790">
    <property type="taxonomic scope" value="Bacteria"/>
</dbReference>
<dbReference type="Proteomes" id="UP000014160">
    <property type="component" value="Unassembled WGS sequence"/>
</dbReference>
<dbReference type="OrthoDB" id="3889159at2"/>
<reference evidence="2 4" key="2">
    <citation type="submission" date="2013-03" db="EMBL/GenBank/DDBJ databases">
        <title>The Genome Sequence of Enterococcus gilvus ATCC BAA-350 (PacBio/Illumina hybrid assembly).</title>
        <authorList>
            <consortium name="The Broad Institute Genomics Platform"/>
            <consortium name="The Broad Institute Genome Sequencing Center for Infectious Disease"/>
            <person name="Earl A."/>
            <person name="Russ C."/>
            <person name="Gilmore M."/>
            <person name="Surin D."/>
            <person name="Walker B."/>
            <person name="Young S."/>
            <person name="Zeng Q."/>
            <person name="Gargeya S."/>
            <person name="Fitzgerald M."/>
            <person name="Haas B."/>
            <person name="Abouelleil A."/>
            <person name="Allen A.W."/>
            <person name="Alvarado L."/>
            <person name="Arachchi H.M."/>
            <person name="Berlin A.M."/>
            <person name="Chapman S.B."/>
            <person name="Gainer-Dewar J."/>
            <person name="Goldberg J."/>
            <person name="Griggs A."/>
            <person name="Gujja S."/>
            <person name="Hansen M."/>
            <person name="Howarth C."/>
            <person name="Imamovic A."/>
            <person name="Ireland A."/>
            <person name="Larimer J."/>
            <person name="McCowan C."/>
            <person name="Murphy C."/>
            <person name="Pearson M."/>
            <person name="Poon T.W."/>
            <person name="Priest M."/>
            <person name="Roberts A."/>
            <person name="Saif S."/>
            <person name="Shea T."/>
            <person name="Sisk P."/>
            <person name="Sykes S."/>
            <person name="Wortman J."/>
            <person name="Nusbaum C."/>
            <person name="Birren B."/>
        </authorList>
    </citation>
    <scope>NUCLEOTIDE SEQUENCE [LARGE SCALE GENOMIC DNA]</scope>
    <source>
        <strain evidence="2 4">ATCC BAA-350</strain>
    </source>
</reference>
<evidence type="ECO:0000313" key="2">
    <source>
        <dbReference type="EMBL" id="EOW77200.1"/>
    </source>
</evidence>
<accession>R2X9M7</accession>
<evidence type="ECO:0000313" key="4">
    <source>
        <dbReference type="Proteomes" id="UP000014160"/>
    </source>
</evidence>
<evidence type="ECO:0000313" key="1">
    <source>
        <dbReference type="EMBL" id="EOI51489.1"/>
    </source>
</evidence>
<sequence>MIKAAIFTKWKFVQSGAKQFQSYIEYIDREEAIRSGNFHKYNVLPTDGFNEYMENPEKSSGLFTQNKNQLTKDERKEVKRLFEKAQKNESIMWQDVVSFDTRWLIEQDFYDPKTEVLNETKIMNAVRSAMKEQLRLENLENSAVWTGAIHYNEKHHIHVHLAIVEPEPTRPYGTFTRRDGSTYEARKGFRSKKSVDRFKSQIMSQLLDRDQPLAQISSLVRNQIGRHKGQMRRLPDSQLQYLYSEIYSHLPSDMRQWKYNMNALDSIRPTIDRFSKTYIETYEQTNYQELQSLLKENSQFYMNVYGEGTIEYQRANDFMTNKNQELFTLLGNSLLREMKEQKIQERQSQRMNVSTSNREFPIVQESSRQGDADLNKIKKALKKDFQSMKNQQEYLKNMREREQLDQGLDR</sequence>
<name>R2X9M7_9ENTE</name>
<dbReference type="PATRIC" id="fig|1158614.3.peg.4138"/>
<evidence type="ECO:0000313" key="3">
    <source>
        <dbReference type="Proteomes" id="UP000013750"/>
    </source>
</evidence>
<dbReference type="InterPro" id="IPR048101">
    <property type="entry name" value="MobP2"/>
</dbReference>
<dbReference type="NCBIfam" id="NF041498">
    <property type="entry name" value="MobP2"/>
    <property type="match status" value="1"/>
</dbReference>
<proteinExistence type="predicted"/>
<protein>
    <submittedName>
        <fullName evidence="1">Uncharacterized protein</fullName>
    </submittedName>
</protein>
<dbReference type="EMBL" id="AJDQ01000034">
    <property type="protein sequence ID" value="EOI51489.1"/>
    <property type="molecule type" value="Genomic_DNA"/>
</dbReference>
<dbReference type="Proteomes" id="UP000013750">
    <property type="component" value="Unassembled WGS sequence"/>
</dbReference>
<dbReference type="HOGENOM" id="CLU_033701_1_0_9"/>
<reference evidence="1 3" key="1">
    <citation type="submission" date="2013-02" db="EMBL/GenBank/DDBJ databases">
        <title>The Genome Sequence of Enterococcus gilvus ATCC BAA-350.</title>
        <authorList>
            <consortium name="The Broad Institute Genome Sequencing Platform"/>
            <consortium name="The Broad Institute Genome Sequencing Center for Infectious Disease"/>
            <person name="Earl A.M."/>
            <person name="Gilmore M.S."/>
            <person name="Lebreton F."/>
            <person name="Walker B."/>
            <person name="Young S.K."/>
            <person name="Zeng Q."/>
            <person name="Gargeya S."/>
            <person name="Fitzgerald M."/>
            <person name="Haas B."/>
            <person name="Abouelleil A."/>
            <person name="Alvarado L."/>
            <person name="Arachchi H.M."/>
            <person name="Berlin A.M."/>
            <person name="Chapman S.B."/>
            <person name="Dewar J."/>
            <person name="Goldberg J."/>
            <person name="Griggs A."/>
            <person name="Gujja S."/>
            <person name="Hansen M."/>
            <person name="Howarth C."/>
            <person name="Imamovic A."/>
            <person name="Larimer J."/>
            <person name="McCowan C."/>
            <person name="Murphy C."/>
            <person name="Neiman D."/>
            <person name="Pearson M."/>
            <person name="Priest M."/>
            <person name="Roberts A."/>
            <person name="Saif S."/>
            <person name="Shea T."/>
            <person name="Sisk P."/>
            <person name="Sykes S."/>
            <person name="Wortman J."/>
            <person name="Nusbaum C."/>
            <person name="Birren B."/>
        </authorList>
    </citation>
    <scope>NUCLEOTIDE SEQUENCE [LARGE SCALE GENOMIC DNA]</scope>
    <source>
        <strain evidence="1 3">ATCC BAA-350</strain>
    </source>
</reference>
<organism evidence="1 3">
    <name type="scientific">Enterococcus gilvus ATCC BAA-350</name>
    <dbReference type="NCBI Taxonomy" id="1158614"/>
    <lineage>
        <taxon>Bacteria</taxon>
        <taxon>Bacillati</taxon>
        <taxon>Bacillota</taxon>
        <taxon>Bacilli</taxon>
        <taxon>Lactobacillales</taxon>
        <taxon>Enterococcaceae</taxon>
        <taxon>Enterococcus</taxon>
    </lineage>
</organism>
<gene>
    <name evidence="2" type="ORF">I592_04176</name>
    <name evidence="1" type="ORF">UKC_04164</name>
</gene>
<dbReference type="EMBL" id="ASWH01000005">
    <property type="protein sequence ID" value="EOW77200.1"/>
    <property type="molecule type" value="Genomic_DNA"/>
</dbReference>
<dbReference type="InterPro" id="IPR041073">
    <property type="entry name" value="MobL"/>
</dbReference>